<sequence length="405" mass="46116">MKITEVSSDISIFLSIHPSRKPSHRQTQAYLLGFSPLPTPTHEQRAKNKQLYIYPIKSLAPLSVPRTRLRLESVENDRRFMLLKVQPDGKYKNIQIPYFPECALFHQRLDGDEIVVTYHTPSPPIFTPEVPEQHTELRVPLSPKVEGRDLVDVSIGGSPTVAYRMGYPYDQWFTACFGYEVILVYIGDQGRDVLAHKPSEHYLWRQLRPRQQGGWLSSISTYLPGLGAEEEKKKTDQLTFNEVAPFLVTSKASLRDVSKRLPEGEEMDMRRFRPNIVVDEDPQAAGEEKLEAWEEDYWAELIITRSTGEQHHLALTANCGRCISINIDYDTGRPSVGEPGIVLKKLMADRRVDKGNKYSPIFGRYAFLAPGESLGDHGGVEIAVGDEIHVKKRLDYRDSWAWPNA</sequence>
<evidence type="ECO:0000313" key="2">
    <source>
        <dbReference type="EMBL" id="KAF2971642.1"/>
    </source>
</evidence>
<keyword evidence="3" id="KW-1185">Reference proteome</keyword>
<dbReference type="Proteomes" id="UP000481858">
    <property type="component" value="Unassembled WGS sequence"/>
</dbReference>
<dbReference type="SUPFAM" id="SSF50800">
    <property type="entry name" value="PK beta-barrel domain-like"/>
    <property type="match status" value="1"/>
</dbReference>
<protein>
    <recommendedName>
        <fullName evidence="1">MOSC domain-containing protein</fullName>
    </recommendedName>
</protein>
<dbReference type="GO" id="GO:0030151">
    <property type="term" value="F:molybdenum ion binding"/>
    <property type="evidence" value="ECO:0007669"/>
    <property type="project" value="InterPro"/>
</dbReference>
<proteinExistence type="predicted"/>
<name>A0A7C8J1I2_9PEZI</name>
<organism evidence="2 3">
    <name type="scientific">Xylaria multiplex</name>
    <dbReference type="NCBI Taxonomy" id="323545"/>
    <lineage>
        <taxon>Eukaryota</taxon>
        <taxon>Fungi</taxon>
        <taxon>Dikarya</taxon>
        <taxon>Ascomycota</taxon>
        <taxon>Pezizomycotina</taxon>
        <taxon>Sordariomycetes</taxon>
        <taxon>Xylariomycetidae</taxon>
        <taxon>Xylariales</taxon>
        <taxon>Xylariaceae</taxon>
        <taxon>Xylaria</taxon>
    </lineage>
</organism>
<accession>A0A7C8J1I2</accession>
<gene>
    <name evidence="2" type="ORF">GQX73_g1930</name>
</gene>
<dbReference type="Pfam" id="PF03473">
    <property type="entry name" value="MOSC"/>
    <property type="match status" value="1"/>
</dbReference>
<dbReference type="InterPro" id="IPR005303">
    <property type="entry name" value="MOCOS_middle"/>
</dbReference>
<dbReference type="InParanoid" id="A0A7C8J1I2"/>
<dbReference type="GO" id="GO:0003824">
    <property type="term" value="F:catalytic activity"/>
    <property type="evidence" value="ECO:0007669"/>
    <property type="project" value="InterPro"/>
</dbReference>
<feature type="domain" description="MOSC" evidence="1">
    <location>
        <begin position="205"/>
        <end position="391"/>
    </location>
</feature>
<dbReference type="OrthoDB" id="17255at2759"/>
<dbReference type="SUPFAM" id="SSF141673">
    <property type="entry name" value="MOSC N-terminal domain-like"/>
    <property type="match status" value="1"/>
</dbReference>
<comment type="caution">
    <text evidence="2">The sequence shown here is derived from an EMBL/GenBank/DDBJ whole genome shotgun (WGS) entry which is preliminary data.</text>
</comment>
<evidence type="ECO:0000259" key="1">
    <source>
        <dbReference type="PROSITE" id="PS51340"/>
    </source>
</evidence>
<dbReference type="AlphaFoldDB" id="A0A7C8J1I2"/>
<dbReference type="EMBL" id="WUBL01000012">
    <property type="protein sequence ID" value="KAF2971642.1"/>
    <property type="molecule type" value="Genomic_DNA"/>
</dbReference>
<dbReference type="PROSITE" id="PS51340">
    <property type="entry name" value="MOSC"/>
    <property type="match status" value="1"/>
</dbReference>
<dbReference type="Pfam" id="PF03476">
    <property type="entry name" value="MOSC_N"/>
    <property type="match status" value="1"/>
</dbReference>
<evidence type="ECO:0000313" key="3">
    <source>
        <dbReference type="Proteomes" id="UP000481858"/>
    </source>
</evidence>
<dbReference type="InterPro" id="IPR011037">
    <property type="entry name" value="Pyrv_Knase-like_insert_dom_sf"/>
</dbReference>
<reference evidence="2 3" key="1">
    <citation type="submission" date="2019-12" db="EMBL/GenBank/DDBJ databases">
        <title>Draft genome sequence of the ascomycete Xylaria multiplex DSM 110363.</title>
        <authorList>
            <person name="Buettner E."/>
            <person name="Kellner H."/>
        </authorList>
    </citation>
    <scope>NUCLEOTIDE SEQUENCE [LARGE SCALE GENOMIC DNA]</scope>
    <source>
        <strain evidence="2 3">DSM 110363</strain>
    </source>
</reference>
<dbReference type="GO" id="GO:0030170">
    <property type="term" value="F:pyridoxal phosphate binding"/>
    <property type="evidence" value="ECO:0007669"/>
    <property type="project" value="InterPro"/>
</dbReference>
<dbReference type="InterPro" id="IPR005302">
    <property type="entry name" value="MoCF_Sase_C"/>
</dbReference>